<gene>
    <name evidence="2" type="ORF">PanWU01x14_223250</name>
</gene>
<feature type="non-terminal residue" evidence="2">
    <location>
        <position position="1"/>
    </location>
</feature>
<dbReference type="Proteomes" id="UP000237105">
    <property type="component" value="Unassembled WGS sequence"/>
</dbReference>
<accession>A0A2P5BNX1</accession>
<dbReference type="EMBL" id="JXTB01000245">
    <property type="protein sequence ID" value="PON50460.1"/>
    <property type="molecule type" value="Genomic_DNA"/>
</dbReference>
<evidence type="ECO:0000313" key="3">
    <source>
        <dbReference type="Proteomes" id="UP000237105"/>
    </source>
</evidence>
<organism evidence="2 3">
    <name type="scientific">Parasponia andersonii</name>
    <name type="common">Sponia andersonii</name>
    <dbReference type="NCBI Taxonomy" id="3476"/>
    <lineage>
        <taxon>Eukaryota</taxon>
        <taxon>Viridiplantae</taxon>
        <taxon>Streptophyta</taxon>
        <taxon>Embryophyta</taxon>
        <taxon>Tracheophyta</taxon>
        <taxon>Spermatophyta</taxon>
        <taxon>Magnoliopsida</taxon>
        <taxon>eudicotyledons</taxon>
        <taxon>Gunneridae</taxon>
        <taxon>Pentapetalae</taxon>
        <taxon>rosids</taxon>
        <taxon>fabids</taxon>
        <taxon>Rosales</taxon>
        <taxon>Cannabaceae</taxon>
        <taxon>Parasponia</taxon>
    </lineage>
</organism>
<reference evidence="3" key="1">
    <citation type="submission" date="2016-06" db="EMBL/GenBank/DDBJ databases">
        <title>Parallel loss of symbiosis genes in relatives of nitrogen-fixing non-legume Parasponia.</title>
        <authorList>
            <person name="Van Velzen R."/>
            <person name="Holmer R."/>
            <person name="Bu F."/>
            <person name="Rutten L."/>
            <person name="Van Zeijl A."/>
            <person name="Liu W."/>
            <person name="Santuari L."/>
            <person name="Cao Q."/>
            <person name="Sharma T."/>
            <person name="Shen D."/>
            <person name="Roswanjaya Y."/>
            <person name="Wardhani T."/>
            <person name="Kalhor M.S."/>
            <person name="Jansen J."/>
            <person name="Van den Hoogen J."/>
            <person name="Gungor B."/>
            <person name="Hartog M."/>
            <person name="Hontelez J."/>
            <person name="Verver J."/>
            <person name="Yang W.-C."/>
            <person name="Schijlen E."/>
            <person name="Repin R."/>
            <person name="Schilthuizen M."/>
            <person name="Schranz E."/>
            <person name="Heidstra R."/>
            <person name="Miyata K."/>
            <person name="Fedorova E."/>
            <person name="Kohlen W."/>
            <person name="Bisseling T."/>
            <person name="Smit S."/>
            <person name="Geurts R."/>
        </authorList>
    </citation>
    <scope>NUCLEOTIDE SEQUENCE [LARGE SCALE GENOMIC DNA]</scope>
    <source>
        <strain evidence="3">cv. WU1-14</strain>
    </source>
</reference>
<name>A0A2P5BNX1_PARAD</name>
<dbReference type="InterPro" id="IPR057670">
    <property type="entry name" value="SH3_retrovirus"/>
</dbReference>
<sequence>IGYPESVKGYKLWYLEKGYKKYLINRDVVFNEGEFLGLKSTERSGDNNSTKIDSFEFDDNNSTKIDSFEFEVEPLELETTNETILGSKEESQEEHLEDDTTQDLQNYQLARDRVRRTVRPHDKYGSIDITTFALATTSEMMHF</sequence>
<protein>
    <recommendedName>
        <fullName evidence="1">Retroviral polymerase SH3-like domain-containing protein</fullName>
    </recommendedName>
</protein>
<feature type="domain" description="Retroviral polymerase SH3-like" evidence="1">
    <location>
        <begin position="1"/>
        <end position="35"/>
    </location>
</feature>
<keyword evidence="3" id="KW-1185">Reference proteome</keyword>
<dbReference type="AlphaFoldDB" id="A0A2P5BNX1"/>
<proteinExistence type="predicted"/>
<dbReference type="OrthoDB" id="1716705at2759"/>
<evidence type="ECO:0000313" key="2">
    <source>
        <dbReference type="EMBL" id="PON50460.1"/>
    </source>
</evidence>
<evidence type="ECO:0000259" key="1">
    <source>
        <dbReference type="Pfam" id="PF25597"/>
    </source>
</evidence>
<dbReference type="Pfam" id="PF25597">
    <property type="entry name" value="SH3_retrovirus"/>
    <property type="match status" value="1"/>
</dbReference>
<comment type="caution">
    <text evidence="2">The sequence shown here is derived from an EMBL/GenBank/DDBJ whole genome shotgun (WGS) entry which is preliminary data.</text>
</comment>